<feature type="coiled-coil region" evidence="1">
    <location>
        <begin position="694"/>
        <end position="721"/>
    </location>
</feature>
<name>A0A3R6IAR0_9BACT</name>
<dbReference type="EMBL" id="JANDWN010000051">
    <property type="protein sequence ID" value="MCP9600997.1"/>
    <property type="molecule type" value="Genomic_DNA"/>
</dbReference>
<comment type="caution">
    <text evidence="4">The sequence shown here is derived from an EMBL/GenBank/DDBJ whole genome shotgun (WGS) entry which is preliminary data.</text>
</comment>
<dbReference type="EMBL" id="QRIN01000073">
    <property type="protein sequence ID" value="RHG63236.1"/>
    <property type="molecule type" value="Genomic_DNA"/>
</dbReference>
<sequence>MKTENIHEALGVFLEAMRPYTVSLITRYFPSEPWEGVFFKRLTPTFQKTWNDGQRQGTEPELLIDYNNLTFLPNKFREELTKDIGGDKAKTYSIETCLSEIKGVRNKCQHFAPITEDEIERTFSNMKQVANILGMPDLRKEVERLRDKQTYTPAAVAPSIPVTTVTSSPANVHILDDGSPLRPWFQNCIPHFDIRSGKLDESVFAANLNDVVMGVGPEVYRDPVTFFKKTYVTAGLRDITKRVVTALNGMETENRVISLQTGFGGGKTHTLISLYHIIKCGSQLLQMESCANILPADAQPQFENAKVAVFTNDTNDIVQGRTTEEGITIHTLWGEIAYQLGGVKGYEQVRRNDEDRIAPSAPIFKPILIEAKTSLILIDELADYCVKAASKKGRDGYLYDQTVSFMQTLTQVVSSVPRCVLIATLPASKSEMANSELGQKVLDALHDRIVRIGTGVKPVDDEEVYEVIRRRLFDQINDEQVVDLVAKRYKDMYHNRRTDLPERCDKLEYANKIKKSYPFHPELIDMFRNRWGSDSKFQRTRGVLRLLASIVQDLWKRKDSLNGPQALIHTSDVYLENLNSLTGTITNLMGSNWDSVMTADVYGTSSNARIVDEMDPQSNLCQYRLTQGIATTLLMASVGVKQKGLSIKELKLCLLRPKTFNHNDVDGALNKLEQRAHYLHTSKVGEASYWFESKANVNILLQQAKAEIKDADVEAEILKRLQISANYIQGKGLNVLVAPTGDVPEQKSLTLVIMSPSYAQPTSGKSSSLEHAINQIARKKGNSDRIYRNTIFYLVCSEAGRAALNNQYCDLLACNKILEEYAGRLEADQKQDIQSRKKEYDRQVDSALIRAYNIVAKSSVKNGVEYYEMKAYAMDFSSQVRQNMMGELEQEEWILKSIGRAKLYGNNLLPEIERPINVQDLYETFLRFDDKPMIASRDAIRNTVNKYCQEGLFNVGVGIKGKYTKIYHNEEVPFMLECSWEDLWLLDPSIVMKPESSTETASSSAAGTEFCGGISCSTGVFGGSGSSWGTSGNETTNPLNSDSSENEVKTYSKVTISGSVPMENWVQLFPSFITTLKKNNLEIEVKFTAKSTEQNPLTENSPTFKSIKESASQLGLDFEMEE</sequence>
<reference evidence="3" key="2">
    <citation type="submission" date="2022-07" db="EMBL/GenBank/DDBJ databases">
        <title>Prevotella copri.</title>
        <authorList>
            <person name="Yang C."/>
        </authorList>
    </citation>
    <scope>NUCLEOTIDE SEQUENCE</scope>
    <source>
        <strain evidence="3">HF1476</strain>
    </source>
</reference>
<evidence type="ECO:0000313" key="5">
    <source>
        <dbReference type="Proteomes" id="UP000286501"/>
    </source>
</evidence>
<feature type="compositionally biased region" description="Low complexity" evidence="2">
    <location>
        <begin position="1027"/>
        <end position="1036"/>
    </location>
</feature>
<organism evidence="4 5">
    <name type="scientific">Segatella copri</name>
    <dbReference type="NCBI Taxonomy" id="165179"/>
    <lineage>
        <taxon>Bacteria</taxon>
        <taxon>Pseudomonadati</taxon>
        <taxon>Bacteroidota</taxon>
        <taxon>Bacteroidia</taxon>
        <taxon>Bacteroidales</taxon>
        <taxon>Prevotellaceae</taxon>
        <taxon>Segatella</taxon>
    </lineage>
</organism>
<accession>A0A3R6IAR0</accession>
<reference evidence="4 5" key="1">
    <citation type="submission" date="2018-08" db="EMBL/GenBank/DDBJ databases">
        <title>A genome reference for cultivated species of the human gut microbiota.</title>
        <authorList>
            <person name="Zou Y."/>
            <person name="Xue W."/>
            <person name="Luo G."/>
        </authorList>
    </citation>
    <scope>NUCLEOTIDE SEQUENCE [LARGE SCALE GENOMIC DNA]</scope>
    <source>
        <strain evidence="4 5">AM22-1</strain>
    </source>
</reference>
<dbReference type="Proteomes" id="UP001204486">
    <property type="component" value="Unassembled WGS sequence"/>
</dbReference>
<proteinExistence type="predicted"/>
<evidence type="ECO:0000313" key="4">
    <source>
        <dbReference type="EMBL" id="RHG63236.1"/>
    </source>
</evidence>
<dbReference type="Pfam" id="PF04465">
    <property type="entry name" value="DUF499"/>
    <property type="match status" value="1"/>
</dbReference>
<dbReference type="InterPro" id="IPR007555">
    <property type="entry name" value="DUF499"/>
</dbReference>
<evidence type="ECO:0000313" key="3">
    <source>
        <dbReference type="EMBL" id="MCP9600997.1"/>
    </source>
</evidence>
<evidence type="ECO:0000256" key="1">
    <source>
        <dbReference type="SAM" id="Coils"/>
    </source>
</evidence>
<gene>
    <name evidence="4" type="ORF">DW250_13440</name>
    <name evidence="3" type="ORF">NNC55_13735</name>
</gene>
<dbReference type="AlphaFoldDB" id="A0A3R6IAR0"/>
<feature type="region of interest" description="Disordered" evidence="2">
    <location>
        <begin position="1027"/>
        <end position="1047"/>
    </location>
</feature>
<protein>
    <submittedName>
        <fullName evidence="4">DUF499 domain-containing protein</fullName>
    </submittedName>
</protein>
<dbReference type="RefSeq" id="WP_118201547.1">
    <property type="nucleotide sequence ID" value="NZ_JANDWK010000050.1"/>
</dbReference>
<dbReference type="Proteomes" id="UP000286501">
    <property type="component" value="Unassembled WGS sequence"/>
</dbReference>
<keyword evidence="1" id="KW-0175">Coiled coil</keyword>
<evidence type="ECO:0000256" key="2">
    <source>
        <dbReference type="SAM" id="MobiDB-lite"/>
    </source>
</evidence>